<evidence type="ECO:0000256" key="11">
    <source>
        <dbReference type="ARBA" id="ARBA00046380"/>
    </source>
</evidence>
<feature type="binding site" evidence="12">
    <location>
        <position position="985"/>
    </location>
    <ligand>
        <name>Mg(2+)</name>
        <dbReference type="ChEBI" id="CHEBI:18420"/>
        <label>2</label>
    </ligand>
</feature>
<dbReference type="Proteomes" id="UP001357452">
    <property type="component" value="Unassembled WGS sequence"/>
</dbReference>
<dbReference type="NCBIfam" id="TIGR01865">
    <property type="entry name" value="cas_Csn1"/>
    <property type="match status" value="2"/>
</dbReference>
<proteinExistence type="inferred from homology"/>
<dbReference type="EMBL" id="JAZGLY010000002">
    <property type="protein sequence ID" value="MEE6186352.1"/>
    <property type="molecule type" value="Genomic_DNA"/>
</dbReference>
<keyword evidence="8 12" id="KW-0051">Antiviral defense</keyword>
<gene>
    <name evidence="12 14" type="primary">cas9</name>
    <name evidence="14" type="synonym">csn1</name>
    <name evidence="14" type="ORF">V2H41_03615</name>
</gene>
<dbReference type="EC" id="3.1.-.-" evidence="12"/>
<dbReference type="InterPro" id="IPR003615">
    <property type="entry name" value="HNH_nuc"/>
</dbReference>
<evidence type="ECO:0000256" key="4">
    <source>
        <dbReference type="ARBA" id="ARBA00022759"/>
    </source>
</evidence>
<keyword evidence="6 12" id="KW-0460">Magnesium</keyword>
<evidence type="ECO:0000256" key="3">
    <source>
        <dbReference type="ARBA" id="ARBA00022723"/>
    </source>
</evidence>
<keyword evidence="3 12" id="KW-0479">Metal-binding</keyword>
<keyword evidence="2 12" id="KW-0540">Nuclease</keyword>
<evidence type="ECO:0000259" key="13">
    <source>
        <dbReference type="PROSITE" id="PS51749"/>
    </source>
</evidence>
<dbReference type="InterPro" id="IPR041383">
    <property type="entry name" value="RuvC_III"/>
</dbReference>
<evidence type="ECO:0000313" key="15">
    <source>
        <dbReference type="Proteomes" id="UP001357452"/>
    </source>
</evidence>
<feature type="binding site" evidence="12">
    <location>
        <position position="740"/>
    </location>
    <ligand>
        <name>Mg(2+)</name>
        <dbReference type="ChEBI" id="CHEBI:18420"/>
        <label>2</label>
    </ligand>
</feature>
<name>A0ABU7REC5_9BACT</name>
<keyword evidence="7 12" id="KW-0694">RNA-binding</keyword>
<feature type="binding site" evidence="12">
    <location>
        <position position="8"/>
    </location>
    <ligand>
        <name>Mg(2+)</name>
        <dbReference type="ChEBI" id="CHEBI:18420"/>
        <label>2</label>
    </ligand>
</feature>
<comment type="function">
    <text evidence="12">CRISPR (clustered regularly interspaced short palindromic repeat) is an adaptive immune system that provides protection against mobile genetic elements (viruses, transposable elements and conjugative plasmids). CRISPR clusters contain spacers, sequences complementary to antecedent mobile elements, and target invading nucleic acids. CRISPR clusters are transcribed and processed into CRISPR RNA (crRNA). In type II CRISPR systems correct processing of pre-crRNA requires a trans-encoded small RNA (tracrRNA), endogenous ribonuclease 3 (rnc) and this protein. The tracrRNA serves as a guide for ribonuclease 3-aided processing of pre-crRNA. Subsequently Cas9/crRNA/tracrRNA endonucleolytically cleaves linear or circular dsDNA target complementary to the spacer; Cas9 is inactive in the absence of the 2 guide RNAs (gRNA). Cas9 recognizes the protospacer adjacent motif (PAM) in the CRISPR repeat sequences to help distinguish self versus nonself, as targets within the bacterial CRISPR locus do not have PAMs. PAM recognition is also required for catalytic activity.</text>
</comment>
<feature type="binding site" evidence="12">
    <location>
        <position position="740"/>
    </location>
    <ligand>
        <name>Mg(2+)</name>
        <dbReference type="ChEBI" id="CHEBI:18420"/>
        <label>1</label>
    </ligand>
</feature>
<organism evidence="14 15">
    <name type="scientific">Niabella digestorum</name>
    <dbReference type="NCBI Taxonomy" id="3117701"/>
    <lineage>
        <taxon>Bacteria</taxon>
        <taxon>Pseudomonadati</taxon>
        <taxon>Bacteroidota</taxon>
        <taxon>Chitinophagia</taxon>
        <taxon>Chitinophagales</taxon>
        <taxon>Chitinophagaceae</taxon>
        <taxon>Niabella</taxon>
    </lineage>
</organism>
<feature type="active site" description="For RuvC-like nuclease domain" evidence="12">
    <location>
        <position position="8"/>
    </location>
</feature>
<sequence>MKNILGLDLGTNSIGWAHVIEEESPENSSIVQIGVRVNPLTTDEQTNFEKGKPITTNADRTLKRGMRRNLDRYQLRREHLIDALKKANIITAESKLAEDGKNTTHETWRLRAKAVSEKIEKDELARVLLAINKKRGYKSSRKAKNEEEGHAIDGMAIAKRLYEENLTPGQLSFQLLLEGKKKLPDFYRSDLQAEFDKVWNKQRAYYPDFLTEELYIALKGQGKENTRKRILAIANVYTADIKDMEDGLKNEKTITLSTREKKKLQAYKWRNDALTQQLSQEQVAFVLTEINNDINQSSGYLGEISDRSKELFFNKLTVGQYLYNQLLQNRHIRLKNQVFYRQDYMDEFEAIWEEQRKHHPELTDKLKEEIRDIIIFYQRKLKSQKGLISFCEFESKKVEINGKKSTIGARVAPKSSPLFQEFKIWQNLNNVLVRKKGSKKRKAQDTLTNFSEDAEVLELSLEAKETLFEELNLKGNLSSARIIEILGHKPADWEVNHTQLEGNRTNQALYNAYLKILEIEGYNEDLLKLSDKDDINVADLKTPAGEIKEMVKPIFEDLGIDTEILEFNAELDGKAFELQKSYQLWHLLYSAEDDDKKYSEEDILTYGQEHIGLKKKLCENFGFQPEHAKILVNVSFQDDYGSLSTKAMRKIYPYIKENKYSTACELAGYRHSKDSITKEENEQRVLKDKLELLPKNSLRNPVVEKILNQMINVVNALLDKNRKTDPNFKFDEIRIELARELKKNAKERAEMTSQINKAKGENEKIVEIIRKDFGILNPTRNDIVKYKLYQELAFNGYKDLYTNTKIDYHKLFSKEYDVDHIIPQSRLFDDSFSNKVLVPRQSNLDKGNNTAFDYMSRQSKEDFETYLSVVDNLYKEGKISKAKYQKLLKQESKIGDGFIERDLRDSQYIAKKAKEILNEIARHVVATSGSITDRLREDWGLINVMKEINLPKYRALGLTEFQERKDGNKVEVIKDWTKRNDHRHHAMDALTVAFTKRQYISYLNYLNARYNATHKEHHNIKGIEEKFIEWKYDDQGNKKRVFKLPIPNFRQQAKEHLESILVSHKAKNKVVTRNKNITKSKKGELVKIELTPRGQLHKETIYGKYHYYESKEVKIDGKFDEATIAMVAHPLYKKLLLERLQANDNDPKKAFTGKNALSKNPIYLDETRTETMPEKVKLTWLESDYAIRKDITPENFKDEKSLEKIIDHGVREILRQRLKEYGDAKKAFSDLDKNPIYHKNGQVIKRVRISGVKNAEPLHFKRDHLGNYLLDERGERIPVDFVSTGNNHHVAIYRDAKGNLQERVVSFMEAVLRKNYGLPLIFKNPIEDIDLVLNKGIKEELILSNLPEKDWEFLFTMKQNEMFVFPNDQTGFNPQGIDLLDPQNKNLISPNLFRVQKIANGDYWFRNHLETTVEAKSELKGVTYKRCSLIGIKGIIKVRINHLGDIVQVGEY</sequence>
<evidence type="ECO:0000256" key="2">
    <source>
        <dbReference type="ARBA" id="ARBA00022722"/>
    </source>
</evidence>
<feature type="binding site" evidence="12">
    <location>
        <position position="8"/>
    </location>
    <ligand>
        <name>Mg(2+)</name>
        <dbReference type="ChEBI" id="CHEBI:18420"/>
        <label>1</label>
    </ligand>
</feature>
<dbReference type="InterPro" id="IPR028629">
    <property type="entry name" value="Cas9"/>
</dbReference>
<feature type="binding site" evidence="12">
    <location>
        <position position="736"/>
    </location>
    <ligand>
        <name>Mg(2+)</name>
        <dbReference type="ChEBI" id="CHEBI:18420"/>
        <label>1</label>
    </ligand>
</feature>
<evidence type="ECO:0000256" key="6">
    <source>
        <dbReference type="ARBA" id="ARBA00022842"/>
    </source>
</evidence>
<feature type="active site" description="Proton acceptor for HNH nuclease domain" evidence="12">
    <location>
        <position position="820"/>
    </location>
</feature>
<dbReference type="Pfam" id="PF13395">
    <property type="entry name" value="HNH_4"/>
    <property type="match status" value="1"/>
</dbReference>
<evidence type="ECO:0000313" key="14">
    <source>
        <dbReference type="EMBL" id="MEE6186352.1"/>
    </source>
</evidence>
<accession>A0ABU7REC5</accession>
<evidence type="ECO:0000256" key="10">
    <source>
        <dbReference type="ARBA" id="ARBA00023211"/>
    </source>
</evidence>
<dbReference type="InterPro" id="IPR036397">
    <property type="entry name" value="RNaseH_sf"/>
</dbReference>
<comment type="caution">
    <text evidence="14">The sequence shown here is derived from an EMBL/GenBank/DDBJ whole genome shotgun (WGS) entry which is preliminary data.</text>
</comment>
<feature type="domain" description="HNH Cas9-type" evidence="13">
    <location>
        <begin position="744"/>
        <end position="903"/>
    </location>
</feature>
<dbReference type="RefSeq" id="WP_330973762.1">
    <property type="nucleotide sequence ID" value="NZ_JAZGLY010000002.1"/>
</dbReference>
<evidence type="ECO:0000256" key="5">
    <source>
        <dbReference type="ARBA" id="ARBA00022801"/>
    </source>
</evidence>
<evidence type="ECO:0000256" key="12">
    <source>
        <dbReference type="HAMAP-Rule" id="MF_01480"/>
    </source>
</evidence>
<dbReference type="Pfam" id="PF18541">
    <property type="entry name" value="RuvC_III"/>
    <property type="match status" value="1"/>
</dbReference>
<evidence type="ECO:0000256" key="7">
    <source>
        <dbReference type="ARBA" id="ARBA00022884"/>
    </source>
</evidence>
<evidence type="ECO:0000256" key="8">
    <source>
        <dbReference type="ARBA" id="ARBA00023118"/>
    </source>
</evidence>
<comment type="subunit">
    <text evidence="11 12">Monomer. Binds crRNA and tracrRNA.</text>
</comment>
<dbReference type="HAMAP" id="MF_01480">
    <property type="entry name" value="Cas9"/>
    <property type="match status" value="1"/>
</dbReference>
<dbReference type="GO" id="GO:0004519">
    <property type="term" value="F:endonuclease activity"/>
    <property type="evidence" value="ECO:0007669"/>
    <property type="project" value="UniProtKB-KW"/>
</dbReference>
<comment type="similarity">
    <text evidence="12">Belongs to the CRISPR-associated Cas9 family.</text>
</comment>
<dbReference type="Gene3D" id="3.30.420.10">
    <property type="entry name" value="Ribonuclease H-like superfamily/Ribonuclease H"/>
    <property type="match status" value="3"/>
</dbReference>
<keyword evidence="5 12" id="KW-0378">Hydrolase</keyword>
<dbReference type="InterPro" id="IPR033114">
    <property type="entry name" value="HNH_CAS9"/>
</dbReference>
<comment type="domain">
    <text evidence="12">Has 2 endonuclease domains. The discontinuous RuvC-like domain cleaves the target DNA noncomplementary to crRNA while the HNH nuclease domain cleaves the target DNA complementary to crRNA.</text>
</comment>
<keyword evidence="9 12" id="KW-0238">DNA-binding</keyword>
<keyword evidence="15" id="KW-1185">Reference proteome</keyword>
<reference evidence="14 15" key="1">
    <citation type="submission" date="2024-01" db="EMBL/GenBank/DDBJ databases">
        <title>Niabella digestum sp. nov., isolated from waste digestion system.</title>
        <authorList>
            <person name="Zhang L."/>
        </authorList>
    </citation>
    <scope>NUCLEOTIDE SEQUENCE [LARGE SCALE GENOMIC DNA]</scope>
    <source>
        <strain evidence="14 15">A18</strain>
    </source>
</reference>
<protein>
    <recommendedName>
        <fullName evidence="12">CRISPR-associated endonuclease Cas9</fullName>
        <ecNumber evidence="12">3.1.-.-</ecNumber>
    </recommendedName>
</protein>
<keyword evidence="10" id="KW-0464">Manganese</keyword>
<dbReference type="PROSITE" id="PS51749">
    <property type="entry name" value="HNH_CAS9"/>
    <property type="match status" value="1"/>
</dbReference>
<evidence type="ECO:0000256" key="1">
    <source>
        <dbReference type="ARBA" id="ARBA00001946"/>
    </source>
</evidence>
<keyword evidence="4 12" id="KW-0255">Endonuclease</keyword>
<comment type="cofactor">
    <cofactor evidence="1 12">
        <name>Mg(2+)</name>
        <dbReference type="ChEBI" id="CHEBI:18420"/>
    </cofactor>
</comment>
<evidence type="ECO:0000256" key="9">
    <source>
        <dbReference type="ARBA" id="ARBA00023125"/>
    </source>
</evidence>